<keyword evidence="6" id="KW-0238">DNA-binding</keyword>
<evidence type="ECO:0000256" key="5">
    <source>
        <dbReference type="ARBA" id="ARBA00022833"/>
    </source>
</evidence>
<proteinExistence type="inferred from homology"/>
<dbReference type="GO" id="GO:0032196">
    <property type="term" value="P:transposition"/>
    <property type="evidence" value="ECO:0007669"/>
    <property type="project" value="UniProtKB-KW"/>
</dbReference>
<dbReference type="InterPro" id="IPR010095">
    <property type="entry name" value="Cas12f1-like_TNB"/>
</dbReference>
<keyword evidence="7" id="KW-0233">DNA recombination</keyword>
<sequence length="378" mass="44343">MKYTYKFRLYPTQKQEAKLGETLELCRQTYNHFLSQINESEEIPKRTKLQSQLPKMKTQKPSLDHVHSKVLQMVVYQLYSNLRSLSELKKNGRKVGRLRYKSRGWFKTFTYNQSGFKIIETNNRLDKLHLSKIGDISIRIHRKIKGEIKQITVKHSHSGKWFACICVERQPQREKPIESAVGIDVGITHFATDSDGRQIENPHNLERSLKRLRREQQKLSRKRKGSENYKKQRRKVAKLHEKIKDRRNDFLHKLSRHYVDNYDLIVVENLNVKGMIRNKNLSRYIYEASWGKFVRYLSYKAESAGKVVVKIDPKGTSQEYKHGKLDRDYNASLNILERGMKEVGMGWAESTLVETEPLLHATSQDVITGQVQSLKQEA</sequence>
<dbReference type="PANTHER" id="PTHR30405">
    <property type="entry name" value="TRANSPOSASE"/>
    <property type="match status" value="1"/>
</dbReference>
<evidence type="ECO:0000256" key="8">
    <source>
        <dbReference type="SAM" id="MobiDB-lite"/>
    </source>
</evidence>
<dbReference type="Pfam" id="PF01385">
    <property type="entry name" value="OrfB_IS605"/>
    <property type="match status" value="1"/>
</dbReference>
<feature type="domain" description="Transposase putative helix-turn-helix" evidence="11">
    <location>
        <begin position="1"/>
        <end position="39"/>
    </location>
</feature>
<evidence type="ECO:0000256" key="3">
    <source>
        <dbReference type="ARBA" id="ARBA00022578"/>
    </source>
</evidence>
<dbReference type="AlphaFoldDB" id="A0A133VEC8"/>
<evidence type="ECO:0000259" key="11">
    <source>
        <dbReference type="Pfam" id="PF12323"/>
    </source>
</evidence>
<gene>
    <name evidence="12" type="ORF">AKJ48_01460</name>
</gene>
<dbReference type="Pfam" id="PF07282">
    <property type="entry name" value="Cas12f1-like_TNB"/>
    <property type="match status" value="1"/>
</dbReference>
<dbReference type="NCBIfam" id="NF040570">
    <property type="entry name" value="guided_TnpB"/>
    <property type="match status" value="1"/>
</dbReference>
<evidence type="ECO:0000256" key="7">
    <source>
        <dbReference type="ARBA" id="ARBA00023172"/>
    </source>
</evidence>
<keyword evidence="13" id="KW-1185">Reference proteome</keyword>
<organism evidence="12 13">
    <name type="scientific">candidate division MSBL1 archaeon SCGC-AAA261O19</name>
    <dbReference type="NCBI Taxonomy" id="1698277"/>
    <lineage>
        <taxon>Archaea</taxon>
        <taxon>Methanobacteriati</taxon>
        <taxon>Methanobacteriota</taxon>
        <taxon>candidate division MSBL1</taxon>
    </lineage>
</organism>
<dbReference type="NCBIfam" id="TIGR01766">
    <property type="entry name" value="IS200/IS605 family accessory protein TnpB-like domain"/>
    <property type="match status" value="1"/>
</dbReference>
<dbReference type="GO" id="GO:0003677">
    <property type="term" value="F:DNA binding"/>
    <property type="evidence" value="ECO:0007669"/>
    <property type="project" value="UniProtKB-KW"/>
</dbReference>
<evidence type="ECO:0000256" key="6">
    <source>
        <dbReference type="ARBA" id="ARBA00023125"/>
    </source>
</evidence>
<dbReference type="EMBL" id="LHYB01000012">
    <property type="protein sequence ID" value="KXB04785.1"/>
    <property type="molecule type" value="Genomic_DNA"/>
</dbReference>
<dbReference type="PANTHER" id="PTHR30405:SF11">
    <property type="entry name" value="RNA-GUIDED DNA ENDONUCLEASE RV2885C-RELATED"/>
    <property type="match status" value="1"/>
</dbReference>
<comment type="similarity">
    <text evidence="1">In the C-terminal section; belongs to the transposase 35 family.</text>
</comment>
<evidence type="ECO:0000259" key="10">
    <source>
        <dbReference type="Pfam" id="PF07282"/>
    </source>
</evidence>
<feature type="domain" description="Probable transposase IS891/IS1136/IS1341" evidence="9">
    <location>
        <begin position="165"/>
        <end position="278"/>
    </location>
</feature>
<comment type="caution">
    <text evidence="12">The sequence shown here is derived from an EMBL/GenBank/DDBJ whole genome shotgun (WGS) entry which is preliminary data.</text>
</comment>
<evidence type="ECO:0000313" key="12">
    <source>
        <dbReference type="EMBL" id="KXB04785.1"/>
    </source>
</evidence>
<keyword evidence="5" id="KW-0862">Zinc</keyword>
<evidence type="ECO:0000256" key="1">
    <source>
        <dbReference type="ARBA" id="ARBA00008761"/>
    </source>
</evidence>
<dbReference type="GO" id="GO:0046872">
    <property type="term" value="F:metal ion binding"/>
    <property type="evidence" value="ECO:0007669"/>
    <property type="project" value="UniProtKB-KW"/>
</dbReference>
<dbReference type="InterPro" id="IPR051399">
    <property type="entry name" value="RNA-guided_DNA_endo/Transpos"/>
</dbReference>
<evidence type="ECO:0000256" key="4">
    <source>
        <dbReference type="ARBA" id="ARBA00022723"/>
    </source>
</evidence>
<dbReference type="Proteomes" id="UP000070076">
    <property type="component" value="Unassembled WGS sequence"/>
</dbReference>
<feature type="region of interest" description="Disordered" evidence="8">
    <location>
        <begin position="213"/>
        <end position="234"/>
    </location>
</feature>
<evidence type="ECO:0000259" key="9">
    <source>
        <dbReference type="Pfam" id="PF01385"/>
    </source>
</evidence>
<keyword evidence="4" id="KW-0479">Metal-binding</keyword>
<dbReference type="InterPro" id="IPR001959">
    <property type="entry name" value="Transposase"/>
</dbReference>
<dbReference type="Pfam" id="PF12323">
    <property type="entry name" value="HTH_OrfB_IS605"/>
    <property type="match status" value="1"/>
</dbReference>
<accession>A0A133VEC8</accession>
<dbReference type="InterPro" id="IPR021027">
    <property type="entry name" value="Transposase_put_HTH"/>
</dbReference>
<evidence type="ECO:0000256" key="2">
    <source>
        <dbReference type="ARBA" id="ARBA00011044"/>
    </source>
</evidence>
<dbReference type="GO" id="GO:0006310">
    <property type="term" value="P:DNA recombination"/>
    <property type="evidence" value="ECO:0007669"/>
    <property type="project" value="UniProtKB-KW"/>
</dbReference>
<protein>
    <submittedName>
        <fullName evidence="12">Transposase</fullName>
    </submittedName>
</protein>
<keyword evidence="3" id="KW-0815">Transposition</keyword>
<comment type="similarity">
    <text evidence="2">In the N-terminal section; belongs to the transposase 2 family.</text>
</comment>
<reference evidence="12 13" key="1">
    <citation type="journal article" date="2016" name="Sci. Rep.">
        <title>Metabolic traits of an uncultured archaeal lineage -MSBL1- from brine pools of the Red Sea.</title>
        <authorList>
            <person name="Mwirichia R."/>
            <person name="Alam I."/>
            <person name="Rashid M."/>
            <person name="Vinu M."/>
            <person name="Ba-Alawi W."/>
            <person name="Anthony Kamau A."/>
            <person name="Kamanda Ngugi D."/>
            <person name="Goker M."/>
            <person name="Klenk H.P."/>
            <person name="Bajic V."/>
            <person name="Stingl U."/>
        </authorList>
    </citation>
    <scope>NUCLEOTIDE SEQUENCE [LARGE SCALE GENOMIC DNA]</scope>
    <source>
        <strain evidence="12">SCGC-AAA261O19</strain>
    </source>
</reference>
<feature type="domain" description="Cas12f1-like TNB" evidence="10">
    <location>
        <begin position="290"/>
        <end position="334"/>
    </location>
</feature>
<evidence type="ECO:0000313" key="13">
    <source>
        <dbReference type="Proteomes" id="UP000070076"/>
    </source>
</evidence>
<name>A0A133VEC8_9EURY</name>